<proteinExistence type="predicted"/>
<evidence type="ECO:0000313" key="2">
    <source>
        <dbReference type="EMBL" id="QCC51844.1"/>
    </source>
</evidence>
<keyword evidence="1" id="KW-0472">Membrane</keyword>
<organism evidence="2 3">
    <name type="scientific">Halapricum salinum</name>
    <dbReference type="NCBI Taxonomy" id="1457250"/>
    <lineage>
        <taxon>Archaea</taxon>
        <taxon>Methanobacteriati</taxon>
        <taxon>Methanobacteriota</taxon>
        <taxon>Stenosarchaea group</taxon>
        <taxon>Halobacteria</taxon>
        <taxon>Halobacteriales</taxon>
        <taxon>Haloarculaceae</taxon>
        <taxon>Halapricum</taxon>
    </lineage>
</organism>
<keyword evidence="1" id="KW-0812">Transmembrane</keyword>
<protein>
    <recommendedName>
        <fullName evidence="4">Zinc ribbon domain-containing protein</fullName>
    </recommendedName>
</protein>
<dbReference type="KEGG" id="hsn:DV733_11620"/>
<name>A0A4D6HCN5_9EURY</name>
<sequence>MALWEALLAYALILVWAALLGWLPFRLLEYISIVDQLQPINASRVTSSWVACLACGQANERGYDYCEFCGAKLPTTD</sequence>
<gene>
    <name evidence="2" type="ORF">DV733_11620</name>
</gene>
<reference evidence="2 3" key="1">
    <citation type="journal article" date="2019" name="Nat. Commun.">
        <title>A new type of DNA phosphorothioation-based antiviral system in archaea.</title>
        <authorList>
            <person name="Xiong L."/>
            <person name="Liu S."/>
            <person name="Chen S."/>
            <person name="Xiao Y."/>
            <person name="Zhu B."/>
            <person name="Gao Y."/>
            <person name="Zhang Y."/>
            <person name="Chen B."/>
            <person name="Luo J."/>
            <person name="Deng Z."/>
            <person name="Chen X."/>
            <person name="Wang L."/>
            <person name="Chen S."/>
        </authorList>
    </citation>
    <scope>NUCLEOTIDE SEQUENCE [LARGE SCALE GENOMIC DNA]</scope>
    <source>
        <strain evidence="2 3">CBA1105</strain>
    </source>
</reference>
<evidence type="ECO:0008006" key="4">
    <source>
        <dbReference type="Google" id="ProtNLM"/>
    </source>
</evidence>
<dbReference type="EMBL" id="CP031310">
    <property type="protein sequence ID" value="QCC51844.1"/>
    <property type="molecule type" value="Genomic_DNA"/>
</dbReference>
<dbReference type="AlphaFoldDB" id="A0A4D6HCN5"/>
<keyword evidence="3" id="KW-1185">Reference proteome</keyword>
<evidence type="ECO:0000256" key="1">
    <source>
        <dbReference type="SAM" id="Phobius"/>
    </source>
</evidence>
<keyword evidence="1" id="KW-1133">Transmembrane helix</keyword>
<evidence type="ECO:0000313" key="3">
    <source>
        <dbReference type="Proteomes" id="UP000296706"/>
    </source>
</evidence>
<feature type="transmembrane region" description="Helical" evidence="1">
    <location>
        <begin position="6"/>
        <end position="25"/>
    </location>
</feature>
<dbReference type="Proteomes" id="UP000296706">
    <property type="component" value="Chromosome"/>
</dbReference>
<dbReference type="GeneID" id="39848522"/>
<dbReference type="RefSeq" id="WP_049994545.1">
    <property type="nucleotide sequence ID" value="NZ_CP031310.1"/>
</dbReference>
<accession>A0A4D6HCN5</accession>